<evidence type="ECO:0000256" key="4">
    <source>
        <dbReference type="ARBA" id="ARBA00022723"/>
    </source>
</evidence>
<dbReference type="GO" id="GO:0050793">
    <property type="term" value="P:regulation of developmental process"/>
    <property type="evidence" value="ECO:0007669"/>
    <property type="project" value="TreeGrafter"/>
</dbReference>
<reference evidence="13" key="2">
    <citation type="journal article" date="2022" name="Hortic Res">
        <title>The genome of Dioscorea zingiberensis sheds light on the biosynthesis, origin and evolution of the medicinally important diosgenin saponins.</title>
        <authorList>
            <person name="Li Y."/>
            <person name="Tan C."/>
            <person name="Li Z."/>
            <person name="Guo J."/>
            <person name="Li S."/>
            <person name="Chen X."/>
            <person name="Wang C."/>
            <person name="Dai X."/>
            <person name="Yang H."/>
            <person name="Song W."/>
            <person name="Hou L."/>
            <person name="Xu J."/>
            <person name="Tong Z."/>
            <person name="Xu A."/>
            <person name="Yuan X."/>
            <person name="Wang W."/>
            <person name="Yang Q."/>
            <person name="Chen L."/>
            <person name="Sun Z."/>
            <person name="Wang K."/>
            <person name="Pan B."/>
            <person name="Chen J."/>
            <person name="Bao Y."/>
            <person name="Liu F."/>
            <person name="Qi X."/>
            <person name="Gang D.R."/>
            <person name="Wen J."/>
            <person name="Li J."/>
        </authorList>
    </citation>
    <scope>NUCLEOTIDE SEQUENCE</scope>
    <source>
        <strain evidence="13">Dzin_1.0</strain>
    </source>
</reference>
<keyword evidence="6" id="KW-0862">Zinc</keyword>
<evidence type="ECO:0000256" key="1">
    <source>
        <dbReference type="ARBA" id="ARBA00004049"/>
    </source>
</evidence>
<evidence type="ECO:0000256" key="6">
    <source>
        <dbReference type="ARBA" id="ARBA00022833"/>
    </source>
</evidence>
<gene>
    <name evidence="13" type="ORF">J5N97_015146</name>
</gene>
<evidence type="ECO:0000256" key="2">
    <source>
        <dbReference type="ARBA" id="ARBA00004123"/>
    </source>
</evidence>
<comment type="function">
    <text evidence="1">Putative transcription factor.</text>
</comment>
<dbReference type="PANTHER" id="PTHR31948">
    <property type="entry name" value="ZINC-FINGER HOMEODOMAIN PROTEIN 2"/>
    <property type="match status" value="1"/>
</dbReference>
<dbReference type="OrthoDB" id="1884189at2759"/>
<dbReference type="InterPro" id="IPR006455">
    <property type="entry name" value="Homeodomain_ZF_HD"/>
</dbReference>
<dbReference type="NCBIfam" id="TIGR01565">
    <property type="entry name" value="homeo_ZF_HD"/>
    <property type="match status" value="1"/>
</dbReference>
<keyword evidence="7" id="KW-0805">Transcription regulation</keyword>
<dbReference type="GO" id="GO:0005634">
    <property type="term" value="C:nucleus"/>
    <property type="evidence" value="ECO:0007669"/>
    <property type="project" value="UniProtKB-SubCell"/>
</dbReference>
<evidence type="ECO:0000256" key="10">
    <source>
        <dbReference type="ARBA" id="ARBA00023163"/>
    </source>
</evidence>
<evidence type="ECO:0000256" key="3">
    <source>
        <dbReference type="ARBA" id="ARBA00011416"/>
    </source>
</evidence>
<evidence type="ECO:0000259" key="12">
    <source>
        <dbReference type="PROSITE" id="PS51523"/>
    </source>
</evidence>
<evidence type="ECO:0000256" key="9">
    <source>
        <dbReference type="ARBA" id="ARBA00023155"/>
    </source>
</evidence>
<keyword evidence="5" id="KW-0863">Zinc-finger</keyword>
<dbReference type="GO" id="GO:0003700">
    <property type="term" value="F:DNA-binding transcription factor activity"/>
    <property type="evidence" value="ECO:0007669"/>
    <property type="project" value="TreeGrafter"/>
</dbReference>
<comment type="subcellular location">
    <subcellularLocation>
        <location evidence="2">Nucleus</location>
    </subcellularLocation>
</comment>
<feature type="domain" description="ZF-HD dimerization-type" evidence="12">
    <location>
        <begin position="5"/>
        <end position="52"/>
    </location>
</feature>
<evidence type="ECO:0000313" key="13">
    <source>
        <dbReference type="EMBL" id="KAJ0979672.1"/>
    </source>
</evidence>
<evidence type="ECO:0000256" key="5">
    <source>
        <dbReference type="ARBA" id="ARBA00022771"/>
    </source>
</evidence>
<dbReference type="PROSITE" id="PS51523">
    <property type="entry name" value="ZF_HD_DIMER"/>
    <property type="match status" value="1"/>
</dbReference>
<comment type="subunit">
    <text evidence="3">Homo- and heterodimer with other ZFHD proteins.</text>
</comment>
<keyword evidence="10" id="KW-0804">Transcription</keyword>
<evidence type="ECO:0000313" key="14">
    <source>
        <dbReference type="Proteomes" id="UP001085076"/>
    </source>
</evidence>
<keyword evidence="14" id="KW-1185">Reference proteome</keyword>
<keyword evidence="11" id="KW-0539">Nucleus</keyword>
<keyword evidence="9" id="KW-0371">Homeobox</keyword>
<dbReference type="NCBIfam" id="TIGR01566">
    <property type="entry name" value="ZF_HD_prot_N"/>
    <property type="match status" value="1"/>
</dbReference>
<dbReference type="InterPro" id="IPR009057">
    <property type="entry name" value="Homeodomain-like_sf"/>
</dbReference>
<name>A0A9D5CVA5_9LILI</name>
<proteinExistence type="predicted"/>
<dbReference type="GO" id="GO:0000976">
    <property type="term" value="F:transcription cis-regulatory region binding"/>
    <property type="evidence" value="ECO:0007669"/>
    <property type="project" value="TreeGrafter"/>
</dbReference>
<dbReference type="Proteomes" id="UP001085076">
    <property type="component" value="Miscellaneous, Linkage group lg03"/>
</dbReference>
<comment type="caution">
    <text evidence="13">The sequence shown here is derived from an EMBL/GenBank/DDBJ whole genome shotgun (WGS) entry which is preliminary data.</text>
</comment>
<evidence type="ECO:0000256" key="8">
    <source>
        <dbReference type="ARBA" id="ARBA00023125"/>
    </source>
</evidence>
<dbReference type="GO" id="GO:0008270">
    <property type="term" value="F:zinc ion binding"/>
    <property type="evidence" value="ECO:0007669"/>
    <property type="project" value="UniProtKB-KW"/>
</dbReference>
<dbReference type="InterPro" id="IPR006456">
    <property type="entry name" value="ZF_HD_homeobox_Cys/His_dimer"/>
</dbReference>
<dbReference type="EMBL" id="JAGGNH010000003">
    <property type="protein sequence ID" value="KAJ0979672.1"/>
    <property type="molecule type" value="Genomic_DNA"/>
</dbReference>
<evidence type="ECO:0000256" key="11">
    <source>
        <dbReference type="ARBA" id="ARBA00023242"/>
    </source>
</evidence>
<dbReference type="Pfam" id="PF04770">
    <property type="entry name" value="ZF-HD_dimer"/>
    <property type="match status" value="1"/>
</dbReference>
<dbReference type="PANTHER" id="PTHR31948:SF171">
    <property type="entry name" value="HOMEOBOX DOMAIN-CONTAINING PROTEIN"/>
    <property type="match status" value="1"/>
</dbReference>
<dbReference type="Gene3D" id="1.10.10.60">
    <property type="entry name" value="Homeodomain-like"/>
    <property type="match status" value="1"/>
</dbReference>
<sequence>MAASYGECKKNFVASFGGYETDGCQEYLPDERNPGSYQCSVCGCHRNFHHKVEKVDIDAGGGGNNFVLSSDESNVGDQNNAILVEHPNARPSTRSHFTDHQKERMTRFATQLGWLMPRTPAQKQEVINFCEEIGVSRNSFRMWMSNKRNRV</sequence>
<dbReference type="SUPFAM" id="SSF46689">
    <property type="entry name" value="Homeodomain-like"/>
    <property type="match status" value="1"/>
</dbReference>
<protein>
    <recommendedName>
        <fullName evidence="12">ZF-HD dimerization-type domain-containing protein</fullName>
    </recommendedName>
</protein>
<evidence type="ECO:0000256" key="7">
    <source>
        <dbReference type="ARBA" id="ARBA00023015"/>
    </source>
</evidence>
<reference evidence="13" key="1">
    <citation type="submission" date="2021-03" db="EMBL/GenBank/DDBJ databases">
        <authorList>
            <person name="Li Z."/>
            <person name="Yang C."/>
        </authorList>
    </citation>
    <scope>NUCLEOTIDE SEQUENCE</scope>
    <source>
        <strain evidence="13">Dzin_1.0</strain>
        <tissue evidence="13">Leaf</tissue>
    </source>
</reference>
<keyword evidence="4" id="KW-0479">Metal-binding</keyword>
<accession>A0A9D5CVA5</accession>
<dbReference type="AlphaFoldDB" id="A0A9D5CVA5"/>
<keyword evidence="8" id="KW-0238">DNA-binding</keyword>
<organism evidence="13 14">
    <name type="scientific">Dioscorea zingiberensis</name>
    <dbReference type="NCBI Taxonomy" id="325984"/>
    <lineage>
        <taxon>Eukaryota</taxon>
        <taxon>Viridiplantae</taxon>
        <taxon>Streptophyta</taxon>
        <taxon>Embryophyta</taxon>
        <taxon>Tracheophyta</taxon>
        <taxon>Spermatophyta</taxon>
        <taxon>Magnoliopsida</taxon>
        <taxon>Liliopsida</taxon>
        <taxon>Dioscoreales</taxon>
        <taxon>Dioscoreaceae</taxon>
        <taxon>Dioscorea</taxon>
    </lineage>
</organism>